<evidence type="ECO:0000256" key="1">
    <source>
        <dbReference type="SAM" id="Coils"/>
    </source>
</evidence>
<protein>
    <submittedName>
        <fullName evidence="2">Uncharacterized protein</fullName>
    </submittedName>
</protein>
<dbReference type="RefSeq" id="WP_202858108.1">
    <property type="nucleotide sequence ID" value="NZ_JAEUGD010000064.1"/>
</dbReference>
<keyword evidence="1" id="KW-0175">Coiled coil</keyword>
<dbReference type="EMBL" id="JAEUGD010000064">
    <property type="protein sequence ID" value="MBL6448573.1"/>
    <property type="molecule type" value="Genomic_DNA"/>
</dbReference>
<reference evidence="2" key="1">
    <citation type="submission" date="2021-01" db="EMBL/GenBank/DDBJ databases">
        <title>Fulvivirga kasyanovii gen. nov., sp nov., a novel member of the phylum Bacteroidetes isolated from seawater in a mussel farm.</title>
        <authorList>
            <person name="Zhao L.-H."/>
            <person name="Wang Z.-J."/>
        </authorList>
    </citation>
    <scope>NUCLEOTIDE SEQUENCE</scope>
    <source>
        <strain evidence="2">29W222</strain>
    </source>
</reference>
<sequence length="92" mass="10773">MKKLSTEALDTIAQDLFKNTRADAFIIAENGTVFRVDQKDRVEEYMKEHEIEIKLYERKSIEKLLKEQEEILEENSKEDIEAKAKALKSKQA</sequence>
<comment type="caution">
    <text evidence="2">The sequence shown here is derived from an EMBL/GenBank/DDBJ whole genome shotgun (WGS) entry which is preliminary data.</text>
</comment>
<feature type="coiled-coil region" evidence="1">
    <location>
        <begin position="39"/>
        <end position="81"/>
    </location>
</feature>
<dbReference type="Proteomes" id="UP000614216">
    <property type="component" value="Unassembled WGS sequence"/>
</dbReference>
<evidence type="ECO:0000313" key="3">
    <source>
        <dbReference type="Proteomes" id="UP000614216"/>
    </source>
</evidence>
<dbReference type="AlphaFoldDB" id="A0A937G139"/>
<evidence type="ECO:0000313" key="2">
    <source>
        <dbReference type="EMBL" id="MBL6448573.1"/>
    </source>
</evidence>
<accession>A0A937G139</accession>
<keyword evidence="3" id="KW-1185">Reference proteome</keyword>
<gene>
    <name evidence="2" type="ORF">JMN32_19840</name>
</gene>
<proteinExistence type="predicted"/>
<name>A0A937G139_9BACT</name>
<organism evidence="2 3">
    <name type="scientific">Fulvivirga marina</name>
    <dbReference type="NCBI Taxonomy" id="2494733"/>
    <lineage>
        <taxon>Bacteria</taxon>
        <taxon>Pseudomonadati</taxon>
        <taxon>Bacteroidota</taxon>
        <taxon>Cytophagia</taxon>
        <taxon>Cytophagales</taxon>
        <taxon>Fulvivirgaceae</taxon>
        <taxon>Fulvivirga</taxon>
    </lineage>
</organism>